<dbReference type="Pfam" id="PF00072">
    <property type="entry name" value="Response_reg"/>
    <property type="match status" value="1"/>
</dbReference>
<organism evidence="6 7">
    <name type="scientific">Psychroflexus salis</name>
    <dbReference type="NCBI Taxonomy" id="1526574"/>
    <lineage>
        <taxon>Bacteria</taxon>
        <taxon>Pseudomonadati</taxon>
        <taxon>Bacteroidota</taxon>
        <taxon>Flavobacteriia</taxon>
        <taxon>Flavobacteriales</taxon>
        <taxon>Flavobacteriaceae</taxon>
        <taxon>Psychroflexus</taxon>
    </lineage>
</organism>
<dbReference type="InterPro" id="IPR058245">
    <property type="entry name" value="NreC/VraR/RcsB-like_REC"/>
</dbReference>
<feature type="domain" description="HTH luxR-type" evidence="4">
    <location>
        <begin position="140"/>
        <end position="205"/>
    </location>
</feature>
<gene>
    <name evidence="6" type="ORF">GCM10010831_04700</name>
</gene>
<keyword evidence="1 3" id="KW-0597">Phosphoprotein</keyword>
<dbReference type="Pfam" id="PF00196">
    <property type="entry name" value="GerE"/>
    <property type="match status" value="1"/>
</dbReference>
<dbReference type="CDD" id="cd17535">
    <property type="entry name" value="REC_NarL-like"/>
    <property type="match status" value="1"/>
</dbReference>
<dbReference type="PANTHER" id="PTHR43214:SF43">
    <property type="entry name" value="TWO-COMPONENT RESPONSE REGULATOR"/>
    <property type="match status" value="1"/>
</dbReference>
<evidence type="ECO:0000256" key="3">
    <source>
        <dbReference type="PROSITE-ProRule" id="PRU00169"/>
    </source>
</evidence>
<dbReference type="SMART" id="SM00421">
    <property type="entry name" value="HTH_LUXR"/>
    <property type="match status" value="1"/>
</dbReference>
<evidence type="ECO:0000313" key="7">
    <source>
        <dbReference type="Proteomes" id="UP000599688"/>
    </source>
</evidence>
<dbReference type="PANTHER" id="PTHR43214">
    <property type="entry name" value="TWO-COMPONENT RESPONSE REGULATOR"/>
    <property type="match status" value="1"/>
</dbReference>
<dbReference type="GO" id="GO:0003677">
    <property type="term" value="F:DNA binding"/>
    <property type="evidence" value="ECO:0007669"/>
    <property type="project" value="UniProtKB-KW"/>
</dbReference>
<name>A0A916ZPD3_9FLAO</name>
<dbReference type="SUPFAM" id="SSF52172">
    <property type="entry name" value="CheY-like"/>
    <property type="match status" value="1"/>
</dbReference>
<feature type="modified residue" description="4-aspartylphosphate" evidence="3">
    <location>
        <position position="54"/>
    </location>
</feature>
<keyword evidence="7" id="KW-1185">Reference proteome</keyword>
<evidence type="ECO:0000313" key="6">
    <source>
        <dbReference type="EMBL" id="GGE06165.1"/>
    </source>
</evidence>
<dbReference type="InterPro" id="IPR001789">
    <property type="entry name" value="Sig_transdc_resp-reg_receiver"/>
</dbReference>
<dbReference type="InterPro" id="IPR039420">
    <property type="entry name" value="WalR-like"/>
</dbReference>
<dbReference type="Gene3D" id="3.40.50.2300">
    <property type="match status" value="1"/>
</dbReference>
<evidence type="ECO:0000256" key="1">
    <source>
        <dbReference type="ARBA" id="ARBA00022553"/>
    </source>
</evidence>
<dbReference type="SUPFAM" id="SSF46894">
    <property type="entry name" value="C-terminal effector domain of the bipartite response regulators"/>
    <property type="match status" value="1"/>
</dbReference>
<dbReference type="PROSITE" id="PS50043">
    <property type="entry name" value="HTH_LUXR_2"/>
    <property type="match status" value="1"/>
</dbReference>
<sequence>MIRIAIADDHQSLIDGMLLMFSNFPDMEVVLTGNNGKEILDQIPLKKPDVILTDIKMPVMDGIELCSRVKQEYPQIKIIAFTMFTQDEPFENMKKAGVNGYILKNAHLTEIIDAIQFVSHNDYFYRPNHTKREVKEEKQSHALLRKLTQSEQEILKHIAQGKSSAEIAEIRYSAISTVEKHRKNMMRKLNLNGKGELIKFAFDLKYEL</sequence>
<keyword evidence="2 6" id="KW-0238">DNA-binding</keyword>
<dbReference type="Proteomes" id="UP000599688">
    <property type="component" value="Unassembled WGS sequence"/>
</dbReference>
<dbReference type="GO" id="GO:0006355">
    <property type="term" value="P:regulation of DNA-templated transcription"/>
    <property type="evidence" value="ECO:0007669"/>
    <property type="project" value="InterPro"/>
</dbReference>
<protein>
    <submittedName>
        <fullName evidence="6">DNA-binding response regulator</fullName>
    </submittedName>
</protein>
<evidence type="ECO:0000259" key="5">
    <source>
        <dbReference type="PROSITE" id="PS50110"/>
    </source>
</evidence>
<dbReference type="InterPro" id="IPR011006">
    <property type="entry name" value="CheY-like_superfamily"/>
</dbReference>
<dbReference type="InterPro" id="IPR000792">
    <property type="entry name" value="Tscrpt_reg_LuxR_C"/>
</dbReference>
<evidence type="ECO:0000259" key="4">
    <source>
        <dbReference type="PROSITE" id="PS50043"/>
    </source>
</evidence>
<dbReference type="PRINTS" id="PR00038">
    <property type="entry name" value="HTHLUXR"/>
</dbReference>
<dbReference type="AlphaFoldDB" id="A0A916ZPD3"/>
<reference evidence="6 7" key="1">
    <citation type="journal article" date="2014" name="Int. J. Syst. Evol. Microbiol.">
        <title>Complete genome sequence of Corynebacterium casei LMG S-19264T (=DSM 44701T), isolated from a smear-ripened cheese.</title>
        <authorList>
            <consortium name="US DOE Joint Genome Institute (JGI-PGF)"/>
            <person name="Walter F."/>
            <person name="Albersmeier A."/>
            <person name="Kalinowski J."/>
            <person name="Ruckert C."/>
        </authorList>
    </citation>
    <scope>NUCLEOTIDE SEQUENCE [LARGE SCALE GENOMIC DNA]</scope>
    <source>
        <strain evidence="6 7">CGMCC 1.12925</strain>
    </source>
</reference>
<proteinExistence type="predicted"/>
<dbReference type="GO" id="GO:0000160">
    <property type="term" value="P:phosphorelay signal transduction system"/>
    <property type="evidence" value="ECO:0007669"/>
    <property type="project" value="InterPro"/>
</dbReference>
<dbReference type="SMART" id="SM00448">
    <property type="entry name" value="REC"/>
    <property type="match status" value="1"/>
</dbReference>
<dbReference type="CDD" id="cd06170">
    <property type="entry name" value="LuxR_C_like"/>
    <property type="match status" value="1"/>
</dbReference>
<feature type="domain" description="Response regulatory" evidence="5">
    <location>
        <begin position="3"/>
        <end position="119"/>
    </location>
</feature>
<dbReference type="InterPro" id="IPR016032">
    <property type="entry name" value="Sig_transdc_resp-reg_C-effctor"/>
</dbReference>
<evidence type="ECO:0000256" key="2">
    <source>
        <dbReference type="ARBA" id="ARBA00023125"/>
    </source>
</evidence>
<dbReference type="EMBL" id="BMGL01000002">
    <property type="protein sequence ID" value="GGE06165.1"/>
    <property type="molecule type" value="Genomic_DNA"/>
</dbReference>
<accession>A0A916ZPD3</accession>
<dbReference type="RefSeq" id="WP_188405153.1">
    <property type="nucleotide sequence ID" value="NZ_BMGL01000002.1"/>
</dbReference>
<comment type="caution">
    <text evidence="6">The sequence shown here is derived from an EMBL/GenBank/DDBJ whole genome shotgun (WGS) entry which is preliminary data.</text>
</comment>
<dbReference type="PROSITE" id="PS50110">
    <property type="entry name" value="RESPONSE_REGULATORY"/>
    <property type="match status" value="1"/>
</dbReference>